<feature type="region of interest" description="Disordered" evidence="2">
    <location>
        <begin position="1"/>
        <end position="22"/>
    </location>
</feature>
<keyword evidence="4" id="KW-1185">Reference proteome</keyword>
<comment type="caution">
    <text evidence="3">The sequence shown here is derived from an EMBL/GenBank/DDBJ whole genome shotgun (WGS) entry which is preliminary data.</text>
</comment>
<evidence type="ECO:0000256" key="2">
    <source>
        <dbReference type="SAM" id="MobiDB-lite"/>
    </source>
</evidence>
<gene>
    <name evidence="3" type="ORF">BCF33_1139</name>
</gene>
<dbReference type="AlphaFoldDB" id="A0A2T0X992"/>
<feature type="coiled-coil region" evidence="1">
    <location>
        <begin position="29"/>
        <end position="129"/>
    </location>
</feature>
<feature type="compositionally biased region" description="Basic and acidic residues" evidence="2">
    <location>
        <begin position="10"/>
        <end position="20"/>
    </location>
</feature>
<dbReference type="EMBL" id="PVTT01000001">
    <property type="protein sequence ID" value="PRY95518.1"/>
    <property type="molecule type" value="Genomic_DNA"/>
</dbReference>
<sequence length="186" mass="20809">MRKAAARRIGTGDRMEDSVHIEGGMPAELAEAERRLVEALDRLEGAVERSAAPRPEPADPAEVERLEAELEAERDAAAQLDDRVRALKRRQTTHVAKLEAELADLRARLEDHEREARQLRGVNQRLRENCGALRDAMAEGLAEPDLVNRATAAELEALRLQRQADRDDLDRLIEEVSPIMAMPEEA</sequence>
<evidence type="ECO:0000313" key="3">
    <source>
        <dbReference type="EMBL" id="PRY95518.1"/>
    </source>
</evidence>
<evidence type="ECO:0000256" key="1">
    <source>
        <dbReference type="SAM" id="Coils"/>
    </source>
</evidence>
<reference evidence="3 4" key="1">
    <citation type="submission" date="2018-03" db="EMBL/GenBank/DDBJ databases">
        <title>Genomic Encyclopedia of Archaeal and Bacterial Type Strains, Phase II (KMG-II): from individual species to whole genera.</title>
        <authorList>
            <person name="Goeker M."/>
        </authorList>
    </citation>
    <scope>NUCLEOTIDE SEQUENCE [LARGE SCALE GENOMIC DNA]</scope>
    <source>
        <strain evidence="3 4">DSM 29318</strain>
    </source>
</reference>
<evidence type="ECO:0000313" key="4">
    <source>
        <dbReference type="Proteomes" id="UP000238801"/>
    </source>
</evidence>
<protein>
    <submittedName>
        <fullName evidence="3">Uncharacterized protein</fullName>
    </submittedName>
</protein>
<dbReference type="Gene3D" id="1.10.287.1490">
    <property type="match status" value="1"/>
</dbReference>
<dbReference type="Proteomes" id="UP000238801">
    <property type="component" value="Unassembled WGS sequence"/>
</dbReference>
<keyword evidence="1" id="KW-0175">Coiled coil</keyword>
<accession>A0A2T0X992</accession>
<proteinExistence type="predicted"/>
<name>A0A2T0X992_9RHOB</name>
<organism evidence="3 4">
    <name type="scientific">Hasllibacter halocynthiae</name>
    <dbReference type="NCBI Taxonomy" id="595589"/>
    <lineage>
        <taxon>Bacteria</taxon>
        <taxon>Pseudomonadati</taxon>
        <taxon>Pseudomonadota</taxon>
        <taxon>Alphaproteobacteria</taxon>
        <taxon>Rhodobacterales</taxon>
        <taxon>Roseobacteraceae</taxon>
        <taxon>Hasllibacter</taxon>
    </lineage>
</organism>